<comment type="caution">
    <text evidence="1">The sequence shown here is derived from an EMBL/GenBank/DDBJ whole genome shotgun (WGS) entry which is preliminary data.</text>
</comment>
<sequence length="78" mass="9369">MYKNLQQSYEHIHIEENIINDWKELLIQWIQIHQKLSQSNSIFTSLLLHISPLLSKQKIYSYHFSDEFVSSISIKPRP</sequence>
<accession>A0A820WA27</accession>
<gene>
    <name evidence="1" type="ORF">OVN521_LOCUS41517</name>
</gene>
<protein>
    <submittedName>
        <fullName evidence="1">Uncharacterized protein</fullName>
    </submittedName>
</protein>
<name>A0A820WA27_9BILA</name>
<reference evidence="1" key="1">
    <citation type="submission" date="2021-02" db="EMBL/GenBank/DDBJ databases">
        <authorList>
            <person name="Nowell W R."/>
        </authorList>
    </citation>
    <scope>NUCLEOTIDE SEQUENCE</scope>
</reference>
<feature type="non-terminal residue" evidence="1">
    <location>
        <position position="78"/>
    </location>
</feature>
<dbReference type="AlphaFoldDB" id="A0A820WA27"/>
<dbReference type="EMBL" id="CAJOBG010055344">
    <property type="protein sequence ID" value="CAF4514774.1"/>
    <property type="molecule type" value="Genomic_DNA"/>
</dbReference>
<evidence type="ECO:0000313" key="1">
    <source>
        <dbReference type="EMBL" id="CAF4514774.1"/>
    </source>
</evidence>
<dbReference type="Proteomes" id="UP000663866">
    <property type="component" value="Unassembled WGS sequence"/>
</dbReference>
<organism evidence="1 2">
    <name type="scientific">Rotaria magnacalcarata</name>
    <dbReference type="NCBI Taxonomy" id="392030"/>
    <lineage>
        <taxon>Eukaryota</taxon>
        <taxon>Metazoa</taxon>
        <taxon>Spiralia</taxon>
        <taxon>Gnathifera</taxon>
        <taxon>Rotifera</taxon>
        <taxon>Eurotatoria</taxon>
        <taxon>Bdelloidea</taxon>
        <taxon>Philodinida</taxon>
        <taxon>Philodinidae</taxon>
        <taxon>Rotaria</taxon>
    </lineage>
</organism>
<evidence type="ECO:0000313" key="2">
    <source>
        <dbReference type="Proteomes" id="UP000663866"/>
    </source>
</evidence>
<proteinExistence type="predicted"/>
<keyword evidence="2" id="KW-1185">Reference proteome</keyword>